<dbReference type="EnsemblMetazoa" id="tetur07g07500.1">
    <property type="protein sequence ID" value="tetur07g07500.1"/>
    <property type="gene ID" value="tetur07g07500"/>
</dbReference>
<dbReference type="GO" id="GO:0042427">
    <property type="term" value="P:serotonin biosynthetic process"/>
    <property type="evidence" value="ECO:0007669"/>
    <property type="project" value="TreeGrafter"/>
</dbReference>
<dbReference type="Gene3D" id="3.40.640.10">
    <property type="entry name" value="Type I PLP-dependent aspartate aminotransferase-like (Major domain)"/>
    <property type="match status" value="1"/>
</dbReference>
<dbReference type="GO" id="GO:0030170">
    <property type="term" value="F:pyridoxal phosphate binding"/>
    <property type="evidence" value="ECO:0007669"/>
    <property type="project" value="InterPro"/>
</dbReference>
<keyword evidence="6 11" id="KW-0663">Pyridoxal phosphate</keyword>
<evidence type="ECO:0000313" key="14">
    <source>
        <dbReference type="Proteomes" id="UP000015104"/>
    </source>
</evidence>
<dbReference type="PRINTS" id="PR00800">
    <property type="entry name" value="YHDCRBOXLASE"/>
</dbReference>
<evidence type="ECO:0000256" key="12">
    <source>
        <dbReference type="RuleBase" id="RU000382"/>
    </source>
</evidence>
<proteinExistence type="inferred from homology"/>
<reference evidence="13" key="2">
    <citation type="submission" date="2015-06" db="UniProtKB">
        <authorList>
            <consortium name="EnsemblMetazoa"/>
        </authorList>
    </citation>
    <scope>IDENTIFICATION</scope>
</reference>
<dbReference type="InterPro" id="IPR002129">
    <property type="entry name" value="PyrdxlP-dep_de-COase"/>
</dbReference>
<sequence length="444" mass="50512">MAIIENEKFKYCHHASGIILRLDIDTFRPRKHNGHMTHWHSPRFHAYFPTASSYPAILADMLSGALGCVGFSWISSPICTELEMSMMDWLGKMLHLPSEFLFSSHGKGGGVIQEAASESTLICMLAARSRAITKYSSSSSPKNKSPLNKLVAYCSTQAHSSVEKAALLSAVKIRSLDPDTNLSLRGETLERAIKDDREKGLIPFFVAASLGTTNSCAFDNIIEIGQIYIWLHIDAAYAGSAFICPEYRHYLNGVDKADSFNMNPHKWLLVNSDCSALWVKNLNLISDAFNVDPVYLKYDKQGQIHDFRHLQIALGRRFRSLKMWFVFRLYGLNGLQQFIRKHIRLASEFKMMLQTDPRFQIEQPVVLGLVTFRLKGSDELNKKYAKAINDRRKIHISPCSINGRYTLRFVVCSRHTELEDIKFSWNEFKTVADQFPMENGFANH</sequence>
<keyword evidence="7 12" id="KW-0456">Lyase</keyword>
<evidence type="ECO:0000256" key="7">
    <source>
        <dbReference type="ARBA" id="ARBA00023239"/>
    </source>
</evidence>
<dbReference type="Proteomes" id="UP000015104">
    <property type="component" value="Unassembled WGS sequence"/>
</dbReference>
<comment type="similarity">
    <text evidence="2 12">Belongs to the group II decarboxylase family.</text>
</comment>
<dbReference type="GO" id="GO:0019752">
    <property type="term" value="P:carboxylic acid metabolic process"/>
    <property type="evidence" value="ECO:0007669"/>
    <property type="project" value="InterPro"/>
</dbReference>
<dbReference type="GO" id="GO:0042423">
    <property type="term" value="P:catecholamine biosynthetic process"/>
    <property type="evidence" value="ECO:0007669"/>
    <property type="project" value="UniProtKB-KW"/>
</dbReference>
<dbReference type="STRING" id="32264.T1KA73"/>
<dbReference type="EMBL" id="CAEY01001896">
    <property type="status" value="NOT_ANNOTATED_CDS"/>
    <property type="molecule type" value="Genomic_DNA"/>
</dbReference>
<feature type="modified residue" description="N6-(pyridoxal phosphate)lysine" evidence="11">
    <location>
        <position position="266"/>
    </location>
</feature>
<dbReference type="InterPro" id="IPR010977">
    <property type="entry name" value="Aromatic_deC"/>
</dbReference>
<dbReference type="PANTHER" id="PTHR11999:SF167">
    <property type="entry name" value="AROMATIC-L-AMINO-ACID DECARBOXYLASE"/>
    <property type="match status" value="1"/>
</dbReference>
<evidence type="ECO:0000256" key="4">
    <source>
        <dbReference type="ARBA" id="ARBA00022584"/>
    </source>
</evidence>
<keyword evidence="5" id="KW-0210">Decarboxylase</keyword>
<keyword evidence="14" id="KW-1185">Reference proteome</keyword>
<protein>
    <recommendedName>
        <fullName evidence="9">Aromatic-L-amino-acid decarboxylase</fullName>
        <ecNumber evidence="8">4.1.1.28</ecNumber>
    </recommendedName>
    <alternativeName>
        <fullName evidence="10">DOPA decarboxylase</fullName>
    </alternativeName>
</protein>
<dbReference type="InterPro" id="IPR015424">
    <property type="entry name" value="PyrdxlP-dep_Trfase"/>
</dbReference>
<dbReference type="GO" id="GO:0004058">
    <property type="term" value="F:aromatic-L-amino-acid decarboxylase activity"/>
    <property type="evidence" value="ECO:0007669"/>
    <property type="project" value="UniProtKB-EC"/>
</dbReference>
<dbReference type="CDD" id="cd06450">
    <property type="entry name" value="DOPA_deC_like"/>
    <property type="match status" value="1"/>
</dbReference>
<dbReference type="AlphaFoldDB" id="T1KA73"/>
<dbReference type="Gene3D" id="3.90.1150.10">
    <property type="entry name" value="Aspartate Aminotransferase, domain 1"/>
    <property type="match status" value="1"/>
</dbReference>
<keyword evidence="4" id="KW-0127">Catecholamine biosynthesis</keyword>
<evidence type="ECO:0000256" key="1">
    <source>
        <dbReference type="ARBA" id="ARBA00001933"/>
    </source>
</evidence>
<dbReference type="EC" id="4.1.1.28" evidence="8"/>
<evidence type="ECO:0000313" key="13">
    <source>
        <dbReference type="EnsemblMetazoa" id="tetur07g07500.1"/>
    </source>
</evidence>
<reference evidence="14" key="1">
    <citation type="submission" date="2011-08" db="EMBL/GenBank/DDBJ databases">
        <authorList>
            <person name="Rombauts S."/>
        </authorList>
    </citation>
    <scope>NUCLEOTIDE SEQUENCE</scope>
    <source>
        <strain evidence="14">London</strain>
    </source>
</reference>
<evidence type="ECO:0000256" key="3">
    <source>
        <dbReference type="ARBA" id="ARBA00011738"/>
    </source>
</evidence>
<dbReference type="Pfam" id="PF00282">
    <property type="entry name" value="Pyridoxal_deC"/>
    <property type="match status" value="1"/>
</dbReference>
<evidence type="ECO:0000256" key="8">
    <source>
        <dbReference type="ARBA" id="ARBA00038886"/>
    </source>
</evidence>
<dbReference type="FunFam" id="3.40.640.10:FF:000025">
    <property type="entry name" value="Histidine decarboxylase"/>
    <property type="match status" value="1"/>
</dbReference>
<dbReference type="SUPFAM" id="SSF53383">
    <property type="entry name" value="PLP-dependent transferases"/>
    <property type="match status" value="1"/>
</dbReference>
<evidence type="ECO:0000256" key="10">
    <source>
        <dbReference type="ARBA" id="ARBA00041275"/>
    </source>
</evidence>
<dbReference type="InterPro" id="IPR015421">
    <property type="entry name" value="PyrdxlP-dep_Trfase_major"/>
</dbReference>
<comment type="cofactor">
    <cofactor evidence="1 11 12">
        <name>pyridoxal 5'-phosphate</name>
        <dbReference type="ChEBI" id="CHEBI:597326"/>
    </cofactor>
</comment>
<evidence type="ECO:0000256" key="6">
    <source>
        <dbReference type="ARBA" id="ARBA00022898"/>
    </source>
</evidence>
<evidence type="ECO:0000256" key="9">
    <source>
        <dbReference type="ARBA" id="ARBA00040968"/>
    </source>
</evidence>
<evidence type="ECO:0000256" key="5">
    <source>
        <dbReference type="ARBA" id="ARBA00022793"/>
    </source>
</evidence>
<organism evidence="13 14">
    <name type="scientific">Tetranychus urticae</name>
    <name type="common">Two-spotted spider mite</name>
    <dbReference type="NCBI Taxonomy" id="32264"/>
    <lineage>
        <taxon>Eukaryota</taxon>
        <taxon>Metazoa</taxon>
        <taxon>Ecdysozoa</taxon>
        <taxon>Arthropoda</taxon>
        <taxon>Chelicerata</taxon>
        <taxon>Arachnida</taxon>
        <taxon>Acari</taxon>
        <taxon>Acariformes</taxon>
        <taxon>Trombidiformes</taxon>
        <taxon>Prostigmata</taxon>
        <taxon>Eleutherengona</taxon>
        <taxon>Raphignathae</taxon>
        <taxon>Tetranychoidea</taxon>
        <taxon>Tetranychidae</taxon>
        <taxon>Tetranychus</taxon>
    </lineage>
</organism>
<dbReference type="HOGENOM" id="CLU_011856_3_0_1"/>
<evidence type="ECO:0000256" key="2">
    <source>
        <dbReference type="ARBA" id="ARBA00009533"/>
    </source>
</evidence>
<dbReference type="InterPro" id="IPR015422">
    <property type="entry name" value="PyrdxlP-dep_Trfase_small"/>
</dbReference>
<dbReference type="eggNOG" id="KOG0628">
    <property type="taxonomic scope" value="Eukaryota"/>
</dbReference>
<dbReference type="GO" id="GO:0006520">
    <property type="term" value="P:amino acid metabolic process"/>
    <property type="evidence" value="ECO:0007669"/>
    <property type="project" value="InterPro"/>
</dbReference>
<dbReference type="PANTHER" id="PTHR11999">
    <property type="entry name" value="GROUP II PYRIDOXAL-5-PHOSPHATE DECARBOXYLASE"/>
    <property type="match status" value="1"/>
</dbReference>
<accession>T1KA73</accession>
<comment type="subunit">
    <text evidence="3">Homodimer.</text>
</comment>
<evidence type="ECO:0000256" key="11">
    <source>
        <dbReference type="PIRSR" id="PIRSR602129-50"/>
    </source>
</evidence>
<name>T1KA73_TETUR</name>
<dbReference type="GO" id="GO:0005737">
    <property type="term" value="C:cytoplasm"/>
    <property type="evidence" value="ECO:0007669"/>
    <property type="project" value="TreeGrafter"/>
</dbReference>